<gene>
    <name evidence="4" type="ORF">GCM10007392_25180</name>
</gene>
<dbReference type="AlphaFoldDB" id="A0A918NAN7"/>
<dbReference type="InterPro" id="IPR026881">
    <property type="entry name" value="WYL_dom"/>
</dbReference>
<dbReference type="InterPro" id="IPR016634">
    <property type="entry name" value="CapW-like"/>
</dbReference>
<dbReference type="Pfam" id="PF26107">
    <property type="entry name" value="BrxR_CTD"/>
    <property type="match status" value="1"/>
</dbReference>
<keyword evidence="5" id="KW-1185">Reference proteome</keyword>
<dbReference type="PIRSF" id="PIRSF015558">
    <property type="entry name" value="Txn_reg_DeoR_prd"/>
    <property type="match status" value="1"/>
</dbReference>
<dbReference type="Pfam" id="PF13280">
    <property type="entry name" value="WYL"/>
    <property type="match status" value="1"/>
</dbReference>
<dbReference type="Proteomes" id="UP000626148">
    <property type="component" value="Unassembled WGS sequence"/>
</dbReference>
<feature type="domain" description="WYL" evidence="1">
    <location>
        <begin position="111"/>
        <end position="175"/>
    </location>
</feature>
<sequence>MATDTWIRYWFIELHAWWEGRINTTLLTREFAISRQHASKLLGQYQEEYPGNLVYSRSAKAYRPTDQMTLSLISGDVAEYFNWVSEHRHPTALNSGFATLDPPRRNVAPTVLRPMTQALRERRRLEVDYVSLTNPDREGRIIVPHTFVNTGLRWHLRAWCEKSQEYRDFVLSRFRGEPELLDTSPHGIEDDQAWNTRVTLQFEADSRLPADKRAVIEQDYQMENGQLAVTTRAALVHYVLQEMQVNTKMIDASPLAQQLILVNRDDIKPWLFDG</sequence>
<feature type="domain" description="DNA-binding transcriptional repressor CapW winged helix-turn-helix" evidence="3">
    <location>
        <begin position="4"/>
        <end position="85"/>
    </location>
</feature>
<dbReference type="InterPro" id="IPR059019">
    <property type="entry name" value="WHD_CapW"/>
</dbReference>
<dbReference type="Pfam" id="PF26109">
    <property type="entry name" value="WHD_BrxR"/>
    <property type="match status" value="1"/>
</dbReference>
<evidence type="ECO:0000313" key="5">
    <source>
        <dbReference type="Proteomes" id="UP000626148"/>
    </source>
</evidence>
<dbReference type="PROSITE" id="PS52050">
    <property type="entry name" value="WYL"/>
    <property type="match status" value="1"/>
</dbReference>
<reference evidence="4" key="1">
    <citation type="journal article" date="2014" name="Int. J. Syst. Evol. Microbiol.">
        <title>Complete genome sequence of Corynebacterium casei LMG S-19264T (=DSM 44701T), isolated from a smear-ripened cheese.</title>
        <authorList>
            <consortium name="US DOE Joint Genome Institute (JGI-PGF)"/>
            <person name="Walter F."/>
            <person name="Albersmeier A."/>
            <person name="Kalinowski J."/>
            <person name="Ruckert C."/>
        </authorList>
    </citation>
    <scope>NUCLEOTIDE SEQUENCE</scope>
    <source>
        <strain evidence="4">KCTC 22169</strain>
    </source>
</reference>
<dbReference type="PANTHER" id="PTHR34580">
    <property type="match status" value="1"/>
</dbReference>
<evidence type="ECO:0000259" key="3">
    <source>
        <dbReference type="Pfam" id="PF26109"/>
    </source>
</evidence>
<evidence type="ECO:0000259" key="2">
    <source>
        <dbReference type="Pfam" id="PF26107"/>
    </source>
</evidence>
<evidence type="ECO:0000313" key="4">
    <source>
        <dbReference type="EMBL" id="GGX56688.1"/>
    </source>
</evidence>
<comment type="caution">
    <text evidence="4">The sequence shown here is derived from an EMBL/GenBank/DDBJ whole genome shotgun (WGS) entry which is preliminary data.</text>
</comment>
<dbReference type="InterPro" id="IPR051534">
    <property type="entry name" value="CBASS_pafABC_assoc_protein"/>
</dbReference>
<accession>A0A918NAN7</accession>
<name>A0A918NAN7_9GAMM</name>
<proteinExistence type="predicted"/>
<organism evidence="4 5">
    <name type="scientific">Saccharospirillum salsuginis</name>
    <dbReference type="NCBI Taxonomy" id="418750"/>
    <lineage>
        <taxon>Bacteria</taxon>
        <taxon>Pseudomonadati</taxon>
        <taxon>Pseudomonadota</taxon>
        <taxon>Gammaproteobacteria</taxon>
        <taxon>Oceanospirillales</taxon>
        <taxon>Saccharospirillaceae</taxon>
        <taxon>Saccharospirillum</taxon>
    </lineage>
</organism>
<reference evidence="4" key="2">
    <citation type="submission" date="2020-09" db="EMBL/GenBank/DDBJ databases">
        <authorList>
            <person name="Sun Q."/>
            <person name="Kim S."/>
        </authorList>
    </citation>
    <scope>NUCLEOTIDE SEQUENCE</scope>
    <source>
        <strain evidence="4">KCTC 22169</strain>
    </source>
</reference>
<evidence type="ECO:0000259" key="1">
    <source>
        <dbReference type="Pfam" id="PF13280"/>
    </source>
</evidence>
<dbReference type="InterPro" id="IPR059020">
    <property type="entry name" value="CapW_CTD"/>
</dbReference>
<protein>
    <submittedName>
        <fullName evidence="4">WYL domain-containing protein</fullName>
    </submittedName>
</protein>
<dbReference type="EMBL" id="BMXR01000006">
    <property type="protein sequence ID" value="GGX56688.1"/>
    <property type="molecule type" value="Genomic_DNA"/>
</dbReference>
<dbReference type="RefSeq" id="WP_189609134.1">
    <property type="nucleotide sequence ID" value="NZ_BMXR01000006.1"/>
</dbReference>
<dbReference type="PANTHER" id="PTHR34580:SF3">
    <property type="entry name" value="PROTEIN PAFB"/>
    <property type="match status" value="1"/>
</dbReference>
<feature type="domain" description="DNA-binding transcriptional repressor CapW C-terminal dimerisation" evidence="2">
    <location>
        <begin position="198"/>
        <end position="267"/>
    </location>
</feature>